<gene>
    <name evidence="5" type="primary">mgrA</name>
    <name evidence="5" type="ORF">STSP2_00236</name>
</gene>
<evidence type="ECO:0000256" key="1">
    <source>
        <dbReference type="ARBA" id="ARBA00023015"/>
    </source>
</evidence>
<dbReference type="SUPFAM" id="SSF46785">
    <property type="entry name" value="Winged helix' DNA-binding domain"/>
    <property type="match status" value="1"/>
</dbReference>
<organism evidence="5 6">
    <name type="scientific">Anaerohalosphaera lusitana</name>
    <dbReference type="NCBI Taxonomy" id="1936003"/>
    <lineage>
        <taxon>Bacteria</taxon>
        <taxon>Pseudomonadati</taxon>
        <taxon>Planctomycetota</taxon>
        <taxon>Phycisphaerae</taxon>
        <taxon>Sedimentisphaerales</taxon>
        <taxon>Anaerohalosphaeraceae</taxon>
        <taxon>Anaerohalosphaera</taxon>
    </lineage>
</organism>
<dbReference type="KEGG" id="alus:STSP2_00236"/>
<dbReference type="PROSITE" id="PS50995">
    <property type="entry name" value="HTH_MARR_2"/>
    <property type="match status" value="1"/>
</dbReference>
<keyword evidence="1" id="KW-0805">Transcription regulation</keyword>
<dbReference type="PRINTS" id="PR00598">
    <property type="entry name" value="HTHMARR"/>
</dbReference>
<keyword evidence="3" id="KW-0804">Transcription</keyword>
<evidence type="ECO:0000313" key="5">
    <source>
        <dbReference type="EMBL" id="AQT67096.1"/>
    </source>
</evidence>
<accession>A0A1U9NHV9</accession>
<dbReference type="Pfam" id="PF01047">
    <property type="entry name" value="MarR"/>
    <property type="match status" value="1"/>
</dbReference>
<dbReference type="STRING" id="1936003.STSP2_00236"/>
<dbReference type="InterPro" id="IPR000835">
    <property type="entry name" value="HTH_MarR-typ"/>
</dbReference>
<dbReference type="InterPro" id="IPR036390">
    <property type="entry name" value="WH_DNA-bd_sf"/>
</dbReference>
<dbReference type="PANTHER" id="PTHR42756">
    <property type="entry name" value="TRANSCRIPTIONAL REGULATOR, MARR"/>
    <property type="match status" value="1"/>
</dbReference>
<dbReference type="OrthoDB" id="286458at2"/>
<feature type="domain" description="HTH marR-type" evidence="4">
    <location>
        <begin position="22"/>
        <end position="154"/>
    </location>
</feature>
<evidence type="ECO:0000256" key="2">
    <source>
        <dbReference type="ARBA" id="ARBA00023125"/>
    </source>
</evidence>
<proteinExistence type="predicted"/>
<sequence>MSELTQIQEHTAPRRSFLDSYRGRIMIALRRISHFEDQYSKKLSAEYNVTGPQLLCLHILAHSPEMTLSQLSKVASQSGSTTNGIVDRLEMKGLARRERQTTDRRKVIIRLTEKGKQFAQDSSLVLQDKLNHAISELPELKQATMAESLEEIVKLMGAE</sequence>
<dbReference type="Gene3D" id="1.10.10.10">
    <property type="entry name" value="Winged helix-like DNA-binding domain superfamily/Winged helix DNA-binding domain"/>
    <property type="match status" value="1"/>
</dbReference>
<dbReference type="GO" id="GO:0003677">
    <property type="term" value="F:DNA binding"/>
    <property type="evidence" value="ECO:0007669"/>
    <property type="project" value="UniProtKB-KW"/>
</dbReference>
<keyword evidence="6" id="KW-1185">Reference proteome</keyword>
<dbReference type="InterPro" id="IPR036388">
    <property type="entry name" value="WH-like_DNA-bd_sf"/>
</dbReference>
<dbReference type="GO" id="GO:0003700">
    <property type="term" value="F:DNA-binding transcription factor activity"/>
    <property type="evidence" value="ECO:0007669"/>
    <property type="project" value="InterPro"/>
</dbReference>
<dbReference type="SMART" id="SM00347">
    <property type="entry name" value="HTH_MARR"/>
    <property type="match status" value="1"/>
</dbReference>
<name>A0A1U9NHV9_9BACT</name>
<protein>
    <submittedName>
        <fullName evidence="5">Regulator of autolytic activity</fullName>
    </submittedName>
</protein>
<evidence type="ECO:0000313" key="6">
    <source>
        <dbReference type="Proteomes" id="UP000189674"/>
    </source>
</evidence>
<dbReference type="AlphaFoldDB" id="A0A1U9NHV9"/>
<dbReference type="EMBL" id="CP019791">
    <property type="protein sequence ID" value="AQT67096.1"/>
    <property type="molecule type" value="Genomic_DNA"/>
</dbReference>
<evidence type="ECO:0000259" key="4">
    <source>
        <dbReference type="PROSITE" id="PS50995"/>
    </source>
</evidence>
<dbReference type="PANTHER" id="PTHR42756:SF1">
    <property type="entry name" value="TRANSCRIPTIONAL REPRESSOR OF EMRAB OPERON"/>
    <property type="match status" value="1"/>
</dbReference>
<dbReference type="Proteomes" id="UP000189674">
    <property type="component" value="Chromosome"/>
</dbReference>
<dbReference type="RefSeq" id="WP_146659054.1">
    <property type="nucleotide sequence ID" value="NZ_CP019791.1"/>
</dbReference>
<evidence type="ECO:0000256" key="3">
    <source>
        <dbReference type="ARBA" id="ARBA00023163"/>
    </source>
</evidence>
<keyword evidence="2" id="KW-0238">DNA-binding</keyword>
<reference evidence="6" key="1">
    <citation type="submission" date="2017-02" db="EMBL/GenBank/DDBJ databases">
        <title>Comparative genomics and description of representatives of a novel lineage of planctomycetes thriving in anoxic sediments.</title>
        <authorList>
            <person name="Spring S."/>
            <person name="Bunk B."/>
            <person name="Sproer C."/>
        </authorList>
    </citation>
    <scope>NUCLEOTIDE SEQUENCE [LARGE SCALE GENOMIC DNA]</scope>
    <source>
        <strain evidence="6">ST-NAGAB-D1</strain>
    </source>
</reference>